<dbReference type="GO" id="GO:0016874">
    <property type="term" value="F:ligase activity"/>
    <property type="evidence" value="ECO:0007669"/>
    <property type="project" value="UniProtKB-KW"/>
</dbReference>
<dbReference type="GO" id="GO:0005886">
    <property type="term" value="C:plasma membrane"/>
    <property type="evidence" value="ECO:0007669"/>
    <property type="project" value="TreeGrafter"/>
</dbReference>
<dbReference type="PATRIC" id="fig|665004.4.peg.591"/>
<comment type="similarity">
    <text evidence="1">Belongs to the ATP-dependent AMP-binding enzyme family.</text>
</comment>
<dbReference type="InterPro" id="IPR040097">
    <property type="entry name" value="FAAL/FAAC"/>
</dbReference>
<dbReference type="InterPro" id="IPR042099">
    <property type="entry name" value="ANL_N_sf"/>
</dbReference>
<dbReference type="EMBL" id="LGEM01000088">
    <property type="protein sequence ID" value="KUP96595.1"/>
    <property type="molecule type" value="Genomic_DNA"/>
</dbReference>
<sequence>MALVACADPVDATGDTVFTYAELDTEARRVAAGLQRELAPGSRVLVRAEGAEFVRGFLGCLYAGMVAVPLPPISDNRRHRERMAAVVADTQADVVLVSAEDRQRIADRTRDTGLEAARPLALTEMELPAAEDWKDPSAGTSDIAFIQYTSGSTSRPKGVPVSHGNILGNAAHSMRMTGATRADRWGGWLPMHHDFGLVYQLLTPLVMGASTALMDASAFLRRPYSWLRLIHRCGITVSGGPNFAYDLCCRTVTDEQMAGVDLSSWSSAVNGSEPISAAVMARFAERFAPFGLRPAAMTAGYGLAEGTVCVTLSPPRVPPTVTRVDAVRLSRDEFVPVGPDAGVEARMLVGCGPAHTDEFDLRIVDPASLRVRADGEVGEIWLRGPSVVQGYWQREEESRESFDATTAEGEGGFLRTGDLGVVHEGQLYITGRIKEVLVVNGRNLYPHDIEEVARESHPALSTGVGAAFTAFSLDGAEQVVLVHEYQSTDRGETALAEAVSRIRARVAAEFAVALPGVILVRRGQVRRTSSGKIQRAGTRQAWLEGALRVLHQDLSEPLTRLLARHRTASEPGEMTRR</sequence>
<keyword evidence="4" id="KW-0443">Lipid metabolism</keyword>
<evidence type="ECO:0000259" key="5">
    <source>
        <dbReference type="Pfam" id="PF00501"/>
    </source>
</evidence>
<gene>
    <name evidence="7" type="ORF">AC529_11455</name>
</gene>
<comment type="caution">
    <text evidence="7">The sequence shown here is derived from an EMBL/GenBank/DDBJ whole genome shotgun (WGS) entry which is preliminary data.</text>
</comment>
<feature type="domain" description="AMP-binding enzyme C-terminal" evidence="6">
    <location>
        <begin position="434"/>
        <end position="552"/>
    </location>
</feature>
<evidence type="ECO:0000313" key="8">
    <source>
        <dbReference type="Proteomes" id="UP000074382"/>
    </source>
</evidence>
<dbReference type="GO" id="GO:0006633">
    <property type="term" value="P:fatty acid biosynthetic process"/>
    <property type="evidence" value="ECO:0007669"/>
    <property type="project" value="TreeGrafter"/>
</dbReference>
<dbReference type="GO" id="GO:0071766">
    <property type="term" value="P:Actinobacterium-type cell wall biogenesis"/>
    <property type="evidence" value="ECO:0007669"/>
    <property type="project" value="UniProtKB-ARBA"/>
</dbReference>
<dbReference type="InterPro" id="IPR000873">
    <property type="entry name" value="AMP-dep_synth/lig_dom"/>
</dbReference>
<dbReference type="Pfam" id="PF23024">
    <property type="entry name" value="AMP-dom_DIP2-like"/>
    <property type="match status" value="1"/>
</dbReference>
<dbReference type="Pfam" id="PF00501">
    <property type="entry name" value="AMP-binding"/>
    <property type="match status" value="1"/>
</dbReference>
<organism evidence="7 8">
    <name type="scientific">Thermobifida cellulosilytica TB100</name>
    <dbReference type="NCBI Taxonomy" id="665004"/>
    <lineage>
        <taxon>Bacteria</taxon>
        <taxon>Bacillati</taxon>
        <taxon>Actinomycetota</taxon>
        <taxon>Actinomycetes</taxon>
        <taxon>Streptosporangiales</taxon>
        <taxon>Nocardiopsidaceae</taxon>
        <taxon>Thermobifida</taxon>
    </lineage>
</organism>
<dbReference type="Gene3D" id="3.40.50.12780">
    <property type="entry name" value="N-terminal domain of ligase-like"/>
    <property type="match status" value="1"/>
</dbReference>
<evidence type="ECO:0000256" key="2">
    <source>
        <dbReference type="ARBA" id="ARBA00022598"/>
    </source>
</evidence>
<dbReference type="STRING" id="665004.AC529_11455"/>
<protein>
    <submittedName>
        <fullName evidence="7">Uncharacterized protein</fullName>
    </submittedName>
</protein>
<dbReference type="Gene3D" id="3.30.300.30">
    <property type="match status" value="1"/>
</dbReference>
<evidence type="ECO:0000313" key="7">
    <source>
        <dbReference type="EMBL" id="KUP96595.1"/>
    </source>
</evidence>
<keyword evidence="2" id="KW-0436">Ligase</keyword>
<evidence type="ECO:0000256" key="3">
    <source>
        <dbReference type="ARBA" id="ARBA00022832"/>
    </source>
</evidence>
<dbReference type="SUPFAM" id="SSF56801">
    <property type="entry name" value="Acetyl-CoA synthetase-like"/>
    <property type="match status" value="1"/>
</dbReference>
<dbReference type="PANTHER" id="PTHR22754">
    <property type="entry name" value="DISCO-INTERACTING PROTEIN 2 DIP2 -RELATED"/>
    <property type="match status" value="1"/>
</dbReference>
<dbReference type="PROSITE" id="PS00455">
    <property type="entry name" value="AMP_BINDING"/>
    <property type="match status" value="1"/>
</dbReference>
<dbReference type="InterPro" id="IPR025110">
    <property type="entry name" value="AMP-bd_C"/>
</dbReference>
<keyword evidence="8" id="KW-1185">Reference proteome</keyword>
<dbReference type="PANTHER" id="PTHR22754:SF32">
    <property type="entry name" value="DISCO-INTERACTING PROTEIN 2"/>
    <property type="match status" value="1"/>
</dbReference>
<dbReference type="InterPro" id="IPR020845">
    <property type="entry name" value="AMP-binding_CS"/>
</dbReference>
<proteinExistence type="inferred from homology"/>
<reference evidence="8" key="1">
    <citation type="journal article" date="2017" name="Acta Aliment.">
        <title>Plant polysaccharide degrading enzyme system of Thermpbifida cellulosilytica TB100 revealed by de novo genome project data.</title>
        <authorList>
            <person name="Toth A."/>
            <person name="Baka E."/>
            <person name="Luzics S."/>
            <person name="Bata-Vidacs I."/>
            <person name="Nagy I."/>
            <person name="Balint B."/>
            <person name="Herceg R."/>
            <person name="Olasz F."/>
            <person name="Wilk T."/>
            <person name="Nagy T."/>
            <person name="Kriszt B."/>
            <person name="Nagy I."/>
            <person name="Kukolya J."/>
        </authorList>
    </citation>
    <scope>NUCLEOTIDE SEQUENCE [LARGE SCALE GENOMIC DNA]</scope>
    <source>
        <strain evidence="8">TB100</strain>
    </source>
</reference>
<dbReference type="CDD" id="cd05931">
    <property type="entry name" value="FAAL"/>
    <property type="match status" value="1"/>
</dbReference>
<evidence type="ECO:0000259" key="6">
    <source>
        <dbReference type="Pfam" id="PF23024"/>
    </source>
</evidence>
<dbReference type="Proteomes" id="UP000074382">
    <property type="component" value="Unassembled WGS sequence"/>
</dbReference>
<name>A0A147KH16_THECS</name>
<dbReference type="AlphaFoldDB" id="A0A147KH16"/>
<feature type="domain" description="AMP-dependent synthetase/ligase" evidence="5">
    <location>
        <begin position="14"/>
        <end position="392"/>
    </location>
</feature>
<dbReference type="GO" id="GO:0070566">
    <property type="term" value="F:adenylyltransferase activity"/>
    <property type="evidence" value="ECO:0007669"/>
    <property type="project" value="TreeGrafter"/>
</dbReference>
<dbReference type="InterPro" id="IPR045851">
    <property type="entry name" value="AMP-bd_C_sf"/>
</dbReference>
<keyword evidence="3" id="KW-0276">Fatty acid metabolism</keyword>
<dbReference type="FunFam" id="3.40.50.12780:FF:000013">
    <property type="entry name" value="Long-chain-fatty-acid--AMP ligase FadD32"/>
    <property type="match status" value="1"/>
</dbReference>
<evidence type="ECO:0000256" key="1">
    <source>
        <dbReference type="ARBA" id="ARBA00006432"/>
    </source>
</evidence>
<evidence type="ECO:0000256" key="4">
    <source>
        <dbReference type="ARBA" id="ARBA00023098"/>
    </source>
</evidence>
<accession>A0A147KH16</accession>